<comment type="caution">
    <text evidence="1">The sequence shown here is derived from an EMBL/GenBank/DDBJ whole genome shotgun (WGS) entry which is preliminary data.</text>
</comment>
<name>A0A4Q2V071_FUSOX</name>
<reference evidence="1 2" key="1">
    <citation type="submission" date="2016-12" db="EMBL/GenBank/DDBJ databases">
        <title>Draft genome sequence of Fusarium oxysporum causing rot on Narcissus.</title>
        <authorList>
            <person name="Armitage A.D."/>
            <person name="Taylor A."/>
            <person name="Clarkson J.P."/>
            <person name="Harrison R.J."/>
            <person name="Jackson A.C."/>
        </authorList>
    </citation>
    <scope>NUCLEOTIDE SEQUENCE [LARGE SCALE GENOMIC DNA]</scope>
    <source>
        <strain evidence="1 2">N139</strain>
    </source>
</reference>
<dbReference type="Proteomes" id="UP000290540">
    <property type="component" value="Unassembled WGS sequence"/>
</dbReference>
<protein>
    <recommendedName>
        <fullName evidence="3">CCHC-type domain-containing protein</fullName>
    </recommendedName>
</protein>
<dbReference type="EMBL" id="MQTW01001785">
    <property type="protein sequence ID" value="RYC77793.1"/>
    <property type="molecule type" value="Genomic_DNA"/>
</dbReference>
<organism evidence="1 2">
    <name type="scientific">Fusarium oxysporum f. sp. narcissi</name>
    <dbReference type="NCBI Taxonomy" id="451672"/>
    <lineage>
        <taxon>Eukaryota</taxon>
        <taxon>Fungi</taxon>
        <taxon>Dikarya</taxon>
        <taxon>Ascomycota</taxon>
        <taxon>Pezizomycotina</taxon>
        <taxon>Sordariomycetes</taxon>
        <taxon>Hypocreomycetidae</taxon>
        <taxon>Hypocreales</taxon>
        <taxon>Nectriaceae</taxon>
        <taxon>Fusarium</taxon>
        <taxon>Fusarium oxysporum species complex</taxon>
    </lineage>
</organism>
<sequence>MVKRVVETNVARSVRILRDDMYPMRVDGVNRTVVLDESGNIRPGTAEALAAKNDTAVAKVAWLSDTNVAKEYGSMVVFLSKASDARRFLEERFFHAGGESGHTKPFARREGPQQCYNCQEITEHKAYQCSKPRRCGRCAGEGHSHHECREMVVKCVPCGGPHESFSRNCRRLYPLRYSGMQ</sequence>
<evidence type="ECO:0000313" key="1">
    <source>
        <dbReference type="EMBL" id="RYC77793.1"/>
    </source>
</evidence>
<evidence type="ECO:0008006" key="3">
    <source>
        <dbReference type="Google" id="ProtNLM"/>
    </source>
</evidence>
<proteinExistence type="predicted"/>
<dbReference type="AlphaFoldDB" id="A0A4Q2V071"/>
<evidence type="ECO:0000313" key="2">
    <source>
        <dbReference type="Proteomes" id="UP000290540"/>
    </source>
</evidence>
<gene>
    <name evidence="1" type="ORF">BFJ63_vAg19333</name>
</gene>
<accession>A0A4Q2V071</accession>